<dbReference type="GO" id="GO:0009253">
    <property type="term" value="P:peptidoglycan catabolic process"/>
    <property type="evidence" value="ECO:0007669"/>
    <property type="project" value="TreeGrafter"/>
</dbReference>
<evidence type="ECO:0000259" key="2">
    <source>
        <dbReference type="Pfam" id="PF13406"/>
    </source>
</evidence>
<gene>
    <name evidence="3" type="ORF">QE207_10660</name>
</gene>
<dbReference type="InterPro" id="IPR031304">
    <property type="entry name" value="SLT_2"/>
</dbReference>
<keyword evidence="1" id="KW-0472">Membrane</keyword>
<dbReference type="Pfam" id="PF13406">
    <property type="entry name" value="SLT_2"/>
    <property type="match status" value="1"/>
</dbReference>
<evidence type="ECO:0000256" key="1">
    <source>
        <dbReference type="SAM" id="Phobius"/>
    </source>
</evidence>
<sequence>MRLKLIYVVIGSFLLIGDLLIAMLPKVVLLISVPQVIAAPSSELSLTKAFPHKKRSLAQFPAYVAYLKQMARQRGISEATIARAFANIYFVQRIVAADRSQPERRASVNLENYLQKVLPSSRISMAVQQYHNNKHQLDITSKRFGIPVQYIVALWGLESKFGQIQGQEDVIFALVTLSFDGRRERFFSKQLMAALKIMDNGYVPKNRRLKGSWAGAMGQTQFMPASFLLYAIDGSGNGQIDIWHNKADVFASIANYLKYEGWQTYLPWGTQVKLPAGFDIGLAGVKKNGKSIEQWKKLGVEVPVMANLASTTPTWLIIPKDPQGRIYLVTDNFRTIMHWNRSYYFSLSVCLMADGIAQQI</sequence>
<dbReference type="AlphaFoldDB" id="A0AA95G8J9"/>
<evidence type="ECO:0000313" key="3">
    <source>
        <dbReference type="EMBL" id="WGL94206.1"/>
    </source>
</evidence>
<reference evidence="3" key="1">
    <citation type="submission" date="2023-04" db="EMBL/GenBank/DDBJ databases">
        <title>Genome dynamics across the evolutionary transition to endosymbiosis.</title>
        <authorList>
            <person name="Siozios S."/>
            <person name="Nadal-Jimenez P."/>
            <person name="Azagi T."/>
            <person name="Sprong H."/>
            <person name="Frost C.L."/>
            <person name="Parratt S.R."/>
            <person name="Taylor G."/>
            <person name="Brettell L."/>
            <person name="Lew K.C."/>
            <person name="Croft L."/>
            <person name="King K.C."/>
            <person name="Brockhurst M.A."/>
            <person name="Hypsa V."/>
            <person name="Novakova E."/>
            <person name="Darby A.C."/>
            <person name="Hurst G.D.D."/>
        </authorList>
    </citation>
    <scope>NUCLEOTIDE SEQUENCE</scope>
    <source>
        <strain evidence="3">AIh</strain>
    </source>
</reference>
<dbReference type="RefSeq" id="WP_280628572.1">
    <property type="nucleotide sequence ID" value="NZ_CP123498.1"/>
</dbReference>
<dbReference type="InterPro" id="IPR043426">
    <property type="entry name" value="MltB-like"/>
</dbReference>
<accession>A0AA95G8J9</accession>
<dbReference type="Proteomes" id="UP001177597">
    <property type="component" value="Chromosome"/>
</dbReference>
<dbReference type="InterPro" id="IPR011970">
    <property type="entry name" value="MltB_2"/>
</dbReference>
<dbReference type="Gene3D" id="1.10.530.10">
    <property type="match status" value="1"/>
</dbReference>
<dbReference type="PANTHER" id="PTHR30163:SF8">
    <property type="entry name" value="LYTIC MUREIN TRANSGLYCOSYLASE"/>
    <property type="match status" value="1"/>
</dbReference>
<feature type="transmembrane region" description="Helical" evidence="1">
    <location>
        <begin position="5"/>
        <end position="24"/>
    </location>
</feature>
<dbReference type="PANTHER" id="PTHR30163">
    <property type="entry name" value="MEMBRANE-BOUND LYTIC MUREIN TRANSGLYCOSYLASE B"/>
    <property type="match status" value="1"/>
</dbReference>
<keyword evidence="1" id="KW-0812">Transmembrane</keyword>
<organism evidence="3 4">
    <name type="scientific">Arsenophonus nasoniae</name>
    <name type="common">son-killer infecting Nasonia vitripennis</name>
    <dbReference type="NCBI Taxonomy" id="638"/>
    <lineage>
        <taxon>Bacteria</taxon>
        <taxon>Pseudomonadati</taxon>
        <taxon>Pseudomonadota</taxon>
        <taxon>Gammaproteobacteria</taxon>
        <taxon>Enterobacterales</taxon>
        <taxon>Morganellaceae</taxon>
        <taxon>Arsenophonus</taxon>
    </lineage>
</organism>
<evidence type="ECO:0000313" key="4">
    <source>
        <dbReference type="Proteomes" id="UP001177597"/>
    </source>
</evidence>
<protein>
    <submittedName>
        <fullName evidence="3">Lytic murein transglycosylase</fullName>
    </submittedName>
</protein>
<proteinExistence type="predicted"/>
<dbReference type="InterPro" id="IPR023346">
    <property type="entry name" value="Lysozyme-like_dom_sf"/>
</dbReference>
<dbReference type="SUPFAM" id="SSF53955">
    <property type="entry name" value="Lysozyme-like"/>
    <property type="match status" value="1"/>
</dbReference>
<dbReference type="GO" id="GO:0008933">
    <property type="term" value="F:peptidoglycan lytic transglycosylase activity"/>
    <property type="evidence" value="ECO:0007669"/>
    <property type="project" value="TreeGrafter"/>
</dbReference>
<keyword evidence="1" id="KW-1133">Transmembrane helix</keyword>
<feature type="domain" description="Transglycosylase SLT" evidence="2">
    <location>
        <begin position="60"/>
        <end position="354"/>
    </location>
</feature>
<dbReference type="EMBL" id="CP123498">
    <property type="protein sequence ID" value="WGL94206.1"/>
    <property type="molecule type" value="Genomic_DNA"/>
</dbReference>
<dbReference type="Gene3D" id="1.10.8.350">
    <property type="entry name" value="Bacterial muramidase"/>
    <property type="match status" value="1"/>
</dbReference>
<dbReference type="NCBIfam" id="TIGR02283">
    <property type="entry name" value="MltB_2"/>
    <property type="match status" value="1"/>
</dbReference>
<name>A0AA95G8J9_9GAMM</name>
<dbReference type="CDD" id="cd13399">
    <property type="entry name" value="Slt35-like"/>
    <property type="match status" value="1"/>
</dbReference>